<evidence type="ECO:0000313" key="5">
    <source>
        <dbReference type="EMBL" id="CAK0753228.1"/>
    </source>
</evidence>
<dbReference type="Proteomes" id="UP001314263">
    <property type="component" value="Unassembled WGS sequence"/>
</dbReference>
<dbReference type="GO" id="GO:0007059">
    <property type="term" value="P:chromosome segregation"/>
    <property type="evidence" value="ECO:0007669"/>
    <property type="project" value="UniProtKB-KW"/>
</dbReference>
<proteinExistence type="inferred from homology"/>
<dbReference type="InterPro" id="IPR034904">
    <property type="entry name" value="FSCA_dom_sf"/>
</dbReference>
<evidence type="ECO:0000256" key="3">
    <source>
        <dbReference type="SAM" id="MobiDB-lite"/>
    </source>
</evidence>
<dbReference type="InterPro" id="IPR039796">
    <property type="entry name" value="MIP18"/>
</dbReference>
<dbReference type="EMBL" id="CAUYUE010000003">
    <property type="protein sequence ID" value="CAK0753228.1"/>
    <property type="molecule type" value="Genomic_DNA"/>
</dbReference>
<feature type="domain" description="MIP18 family-like" evidence="4">
    <location>
        <begin position="39"/>
        <end position="112"/>
    </location>
</feature>
<dbReference type="PANTHER" id="PTHR12377">
    <property type="entry name" value="CYTOSOLIC IRON-SULFUR ASSEMBLY COMPONENT 2B-RELATED"/>
    <property type="match status" value="1"/>
</dbReference>
<evidence type="ECO:0000259" key="4">
    <source>
        <dbReference type="Pfam" id="PF01883"/>
    </source>
</evidence>
<evidence type="ECO:0000313" key="6">
    <source>
        <dbReference type="Proteomes" id="UP001314263"/>
    </source>
</evidence>
<dbReference type="InterPro" id="IPR002744">
    <property type="entry name" value="MIP18-like"/>
</dbReference>
<comment type="similarity">
    <text evidence="1">Belongs to the MIP18 family.</text>
</comment>
<accession>A0AAV1HVT1</accession>
<comment type="caution">
    <text evidence="5">The sequence shown here is derived from an EMBL/GenBank/DDBJ whole genome shotgun (WGS) entry which is preliminary data.</text>
</comment>
<feature type="region of interest" description="Disordered" evidence="3">
    <location>
        <begin position="1"/>
        <end position="24"/>
    </location>
</feature>
<protein>
    <recommendedName>
        <fullName evidence="4">MIP18 family-like domain-containing protein</fullName>
    </recommendedName>
</protein>
<evidence type="ECO:0000256" key="2">
    <source>
        <dbReference type="ARBA" id="ARBA00022829"/>
    </source>
</evidence>
<dbReference type="PANTHER" id="PTHR12377:SF0">
    <property type="entry name" value="CYTOSOLIC IRON-SULFUR ASSEMBLY COMPONENT 2B"/>
    <property type="match status" value="1"/>
</dbReference>
<keyword evidence="2" id="KW-0159">Chromosome partition</keyword>
<dbReference type="GO" id="GO:1990229">
    <property type="term" value="C:iron-sulfur cluster assembly complex"/>
    <property type="evidence" value="ECO:0007669"/>
    <property type="project" value="UniProtKB-ARBA"/>
</dbReference>
<dbReference type="GO" id="GO:0051604">
    <property type="term" value="P:protein maturation"/>
    <property type="evidence" value="ECO:0007669"/>
    <property type="project" value="InterPro"/>
</dbReference>
<dbReference type="Gene3D" id="3.30.300.130">
    <property type="entry name" value="Fe-S cluster assembly (FSCA)"/>
    <property type="match status" value="1"/>
</dbReference>
<gene>
    <name evidence="5" type="ORF">CVIRNUC_002205</name>
</gene>
<dbReference type="AlphaFoldDB" id="A0AAV1HVT1"/>
<dbReference type="SUPFAM" id="SSF117916">
    <property type="entry name" value="Fe-S cluster assembly (FSCA) domain-like"/>
    <property type="match status" value="1"/>
</dbReference>
<keyword evidence="6" id="KW-1185">Reference proteome</keyword>
<name>A0AAV1HVT1_9CHLO</name>
<dbReference type="FunFam" id="3.30.300.130:FF:000005">
    <property type="entry name" value="Mitotic spindle-associated mmxd complex subunit"/>
    <property type="match status" value="1"/>
</dbReference>
<dbReference type="GO" id="GO:0140535">
    <property type="term" value="C:intracellular protein-containing complex"/>
    <property type="evidence" value="ECO:0007669"/>
    <property type="project" value="UniProtKB-ARBA"/>
</dbReference>
<evidence type="ECO:0000256" key="1">
    <source>
        <dbReference type="ARBA" id="ARBA00010381"/>
    </source>
</evidence>
<organism evidence="5 6">
    <name type="scientific">Coccomyxa viridis</name>
    <dbReference type="NCBI Taxonomy" id="1274662"/>
    <lineage>
        <taxon>Eukaryota</taxon>
        <taxon>Viridiplantae</taxon>
        <taxon>Chlorophyta</taxon>
        <taxon>core chlorophytes</taxon>
        <taxon>Trebouxiophyceae</taxon>
        <taxon>Trebouxiophyceae incertae sedis</taxon>
        <taxon>Coccomyxaceae</taxon>
        <taxon>Coccomyxa</taxon>
    </lineage>
</organism>
<dbReference type="Pfam" id="PF01883">
    <property type="entry name" value="FeS_assembly_P"/>
    <property type="match status" value="1"/>
</dbReference>
<sequence length="157" mass="17467">MELSNPSPEVFERKDTTKRARTRQELGEDVRDAIDALEIFEHVRDVTDPEHPYTLEQLKVVSEDAITVKDKEGIVSVQFTPTVQHCSMATLIGLSLSVKLMQTLPSRFKVDIAVAPGSHTAEAAVNKQLCDKERIAAALENPSLSEMVNNCLKSSYR</sequence>
<dbReference type="Gene3D" id="6.10.250.1280">
    <property type="match status" value="1"/>
</dbReference>
<feature type="compositionally biased region" description="Basic and acidic residues" evidence="3">
    <location>
        <begin position="10"/>
        <end position="24"/>
    </location>
</feature>
<reference evidence="5 6" key="1">
    <citation type="submission" date="2023-10" db="EMBL/GenBank/DDBJ databases">
        <authorList>
            <person name="Maclean D."/>
            <person name="Macfadyen A."/>
        </authorList>
    </citation>
    <scope>NUCLEOTIDE SEQUENCE [LARGE SCALE GENOMIC DNA]</scope>
</reference>